<keyword evidence="5 7" id="KW-1133">Transmembrane helix</keyword>
<evidence type="ECO:0000256" key="2">
    <source>
        <dbReference type="ARBA" id="ARBA00008917"/>
    </source>
</evidence>
<evidence type="ECO:0000313" key="10">
    <source>
        <dbReference type="Proteomes" id="UP000799438"/>
    </source>
</evidence>
<evidence type="ECO:0000313" key="9">
    <source>
        <dbReference type="EMBL" id="KAF2142984.1"/>
    </source>
</evidence>
<comment type="similarity">
    <text evidence="2 7">Belongs to the derlin family.</text>
</comment>
<dbReference type="Pfam" id="PF04511">
    <property type="entry name" value="DER1"/>
    <property type="match status" value="1"/>
</dbReference>
<dbReference type="AlphaFoldDB" id="A0A6A6BIA3"/>
<keyword evidence="6 7" id="KW-0472">Membrane</keyword>
<name>A0A6A6BIA3_9PEZI</name>
<evidence type="ECO:0000256" key="4">
    <source>
        <dbReference type="ARBA" id="ARBA00022824"/>
    </source>
</evidence>
<dbReference type="EMBL" id="ML995483">
    <property type="protein sequence ID" value="KAF2142984.1"/>
    <property type="molecule type" value="Genomic_DNA"/>
</dbReference>
<reference evidence="9" key="1">
    <citation type="journal article" date="2020" name="Stud. Mycol.">
        <title>101 Dothideomycetes genomes: a test case for predicting lifestyles and emergence of pathogens.</title>
        <authorList>
            <person name="Haridas S."/>
            <person name="Albert R."/>
            <person name="Binder M."/>
            <person name="Bloem J."/>
            <person name="Labutti K."/>
            <person name="Salamov A."/>
            <person name="Andreopoulos B."/>
            <person name="Baker S."/>
            <person name="Barry K."/>
            <person name="Bills G."/>
            <person name="Bluhm B."/>
            <person name="Cannon C."/>
            <person name="Castanera R."/>
            <person name="Culley D."/>
            <person name="Daum C."/>
            <person name="Ezra D."/>
            <person name="Gonzalez J."/>
            <person name="Henrissat B."/>
            <person name="Kuo A."/>
            <person name="Liang C."/>
            <person name="Lipzen A."/>
            <person name="Lutzoni F."/>
            <person name="Magnuson J."/>
            <person name="Mondo S."/>
            <person name="Nolan M."/>
            <person name="Ohm R."/>
            <person name="Pangilinan J."/>
            <person name="Park H.-J."/>
            <person name="Ramirez L."/>
            <person name="Alfaro M."/>
            <person name="Sun H."/>
            <person name="Tritt A."/>
            <person name="Yoshinaga Y."/>
            <person name="Zwiers L.-H."/>
            <person name="Turgeon B."/>
            <person name="Goodwin S."/>
            <person name="Spatafora J."/>
            <person name="Crous P."/>
            <person name="Grigoriev I."/>
        </authorList>
    </citation>
    <scope>NUCLEOTIDE SEQUENCE</scope>
    <source>
        <strain evidence="9">CBS 121167</strain>
    </source>
</reference>
<dbReference type="GO" id="GO:0005789">
    <property type="term" value="C:endoplasmic reticulum membrane"/>
    <property type="evidence" value="ECO:0007669"/>
    <property type="project" value="UniProtKB-SubCell"/>
</dbReference>
<dbReference type="GO" id="GO:0006950">
    <property type="term" value="P:response to stress"/>
    <property type="evidence" value="ECO:0007669"/>
    <property type="project" value="UniProtKB-ARBA"/>
</dbReference>
<evidence type="ECO:0000256" key="1">
    <source>
        <dbReference type="ARBA" id="ARBA00004477"/>
    </source>
</evidence>
<protein>
    <recommendedName>
        <fullName evidence="7">Derlin</fullName>
    </recommendedName>
</protein>
<sequence length="272" mass="30067">MDVFWSWPPVTRTLVAGSLITSVLAYSGLVPYYPLPFIPSKVLAVPPQLWRLVTSFLLTGQGLGIIFDPYFLYMYGSQLELGSPRFTGHGDFFTYIIFNGLVIILKRFLEPGKIAPALRTHHHSHNSKAGYILGGALFLSPLIMAIMYTFAQDNPERSVTFFVINVPAKYLPYLMLLVTFVMAGPAPTMHQGAGILSSHLYDFLTRIWPTFGGGRNVIFTPRFVKEWFGGGGVRPEAQKRGYGMAQAPAGEARSTGTSWSNQRGPGRRLGGE</sequence>
<dbReference type="RefSeq" id="XP_033398696.1">
    <property type="nucleotide sequence ID" value="XM_033546160.1"/>
</dbReference>
<feature type="transmembrane region" description="Helical" evidence="7">
    <location>
        <begin position="130"/>
        <end position="150"/>
    </location>
</feature>
<feature type="transmembrane region" description="Helical" evidence="7">
    <location>
        <begin position="49"/>
        <end position="72"/>
    </location>
</feature>
<feature type="transmembrane region" description="Helical" evidence="7">
    <location>
        <begin position="170"/>
        <end position="189"/>
    </location>
</feature>
<proteinExistence type="inferred from homology"/>
<dbReference type="OrthoDB" id="19102at2759"/>
<comment type="subcellular location">
    <subcellularLocation>
        <location evidence="1 7">Endoplasmic reticulum membrane</location>
        <topology evidence="1 7">Multi-pass membrane protein</topology>
    </subcellularLocation>
</comment>
<dbReference type="Proteomes" id="UP000799438">
    <property type="component" value="Unassembled WGS sequence"/>
</dbReference>
<feature type="transmembrane region" description="Helical" evidence="7">
    <location>
        <begin position="14"/>
        <end position="37"/>
    </location>
</feature>
<dbReference type="InterPro" id="IPR007599">
    <property type="entry name" value="DER1"/>
</dbReference>
<keyword evidence="4 7" id="KW-0256">Endoplasmic reticulum</keyword>
<feature type="transmembrane region" description="Helical" evidence="7">
    <location>
        <begin position="92"/>
        <end position="109"/>
    </location>
</feature>
<dbReference type="PANTHER" id="PTHR11009">
    <property type="entry name" value="DER1-LIKE PROTEIN, DERLIN"/>
    <property type="match status" value="1"/>
</dbReference>
<dbReference type="GeneID" id="54303666"/>
<organism evidence="9 10">
    <name type="scientific">Aplosporella prunicola CBS 121167</name>
    <dbReference type="NCBI Taxonomy" id="1176127"/>
    <lineage>
        <taxon>Eukaryota</taxon>
        <taxon>Fungi</taxon>
        <taxon>Dikarya</taxon>
        <taxon>Ascomycota</taxon>
        <taxon>Pezizomycotina</taxon>
        <taxon>Dothideomycetes</taxon>
        <taxon>Dothideomycetes incertae sedis</taxon>
        <taxon>Botryosphaeriales</taxon>
        <taxon>Aplosporellaceae</taxon>
        <taxon>Aplosporella</taxon>
    </lineage>
</organism>
<dbReference type="SUPFAM" id="SSF144091">
    <property type="entry name" value="Rhomboid-like"/>
    <property type="match status" value="1"/>
</dbReference>
<evidence type="ECO:0000256" key="3">
    <source>
        <dbReference type="ARBA" id="ARBA00022692"/>
    </source>
</evidence>
<evidence type="ECO:0000256" key="6">
    <source>
        <dbReference type="ARBA" id="ARBA00023136"/>
    </source>
</evidence>
<dbReference type="Gene3D" id="1.20.1540.10">
    <property type="entry name" value="Rhomboid-like"/>
    <property type="match status" value="1"/>
</dbReference>
<keyword evidence="3 7" id="KW-0812">Transmembrane</keyword>
<accession>A0A6A6BIA3</accession>
<evidence type="ECO:0000256" key="8">
    <source>
        <dbReference type="SAM" id="MobiDB-lite"/>
    </source>
</evidence>
<dbReference type="InterPro" id="IPR035952">
    <property type="entry name" value="Rhomboid-like_sf"/>
</dbReference>
<gene>
    <name evidence="9" type="ORF">K452DRAFT_358026</name>
</gene>
<feature type="region of interest" description="Disordered" evidence="8">
    <location>
        <begin position="238"/>
        <end position="272"/>
    </location>
</feature>
<evidence type="ECO:0000256" key="5">
    <source>
        <dbReference type="ARBA" id="ARBA00022989"/>
    </source>
</evidence>
<feature type="compositionally biased region" description="Polar residues" evidence="8">
    <location>
        <begin position="254"/>
        <end position="263"/>
    </location>
</feature>
<evidence type="ECO:0000256" key="7">
    <source>
        <dbReference type="RuleBase" id="RU363059"/>
    </source>
</evidence>
<comment type="function">
    <text evidence="7">May be involved in the degradation of misfolded endoplasmic reticulum (ER) luminal proteins.</text>
</comment>
<keyword evidence="10" id="KW-1185">Reference proteome</keyword>